<sequence>MAVWFLLPLLLLAAVALLLLRRLRLRRQAPKLLGRTLFNLTIGDIVQYDGRDWVVEDRLLYDDAGFQWLEYLLRDGNDGRWLSVCEDDWLEVSWLEDAPASELEGLTADFPDHLRCRGQLYHLKERGRASVSAAARVMNRRLQGCRFGDYEGADGRLLSLERWEEGDAPGPPELSLGRRIDPAAPVLLPGDGRSVYR</sequence>
<proteinExistence type="predicted"/>
<feature type="domain" description="DUF4178" evidence="1">
    <location>
        <begin position="42"/>
        <end position="182"/>
    </location>
</feature>
<organism evidence="2 3">
    <name type="scientific">Cyanobium gracile UHCC 0281</name>
    <dbReference type="NCBI Taxonomy" id="3110309"/>
    <lineage>
        <taxon>Bacteria</taxon>
        <taxon>Bacillati</taxon>
        <taxon>Cyanobacteriota</taxon>
        <taxon>Cyanophyceae</taxon>
        <taxon>Synechococcales</taxon>
        <taxon>Prochlorococcaceae</taxon>
        <taxon>Cyanobium</taxon>
    </lineage>
</organism>
<keyword evidence="3" id="KW-1185">Reference proteome</keyword>
<name>A0ABU5ST55_9CYAN</name>
<dbReference type="EMBL" id="JAYGHY010000007">
    <property type="protein sequence ID" value="MEA5441658.1"/>
    <property type="molecule type" value="Genomic_DNA"/>
</dbReference>
<protein>
    <submittedName>
        <fullName evidence="2">DUF4178 domain-containing protein</fullName>
    </submittedName>
</protein>
<dbReference type="Proteomes" id="UP001302329">
    <property type="component" value="Unassembled WGS sequence"/>
</dbReference>
<accession>A0ABU5ST55</accession>
<evidence type="ECO:0000313" key="3">
    <source>
        <dbReference type="Proteomes" id="UP001302329"/>
    </source>
</evidence>
<gene>
    <name evidence="2" type="ORF">VB739_03730</name>
</gene>
<comment type="caution">
    <text evidence="2">The sequence shown here is derived from an EMBL/GenBank/DDBJ whole genome shotgun (WGS) entry which is preliminary data.</text>
</comment>
<evidence type="ECO:0000259" key="1">
    <source>
        <dbReference type="Pfam" id="PF13785"/>
    </source>
</evidence>
<dbReference type="RefSeq" id="WP_323355778.1">
    <property type="nucleotide sequence ID" value="NZ_JAYGHY010000007.1"/>
</dbReference>
<reference evidence="2 3" key="1">
    <citation type="submission" date="2023-12" db="EMBL/GenBank/DDBJ databases">
        <title>Baltic Sea Cyanobacteria.</title>
        <authorList>
            <person name="Delbaje E."/>
            <person name="Fewer D.P."/>
            <person name="Shishido T.K."/>
        </authorList>
    </citation>
    <scope>NUCLEOTIDE SEQUENCE [LARGE SCALE GENOMIC DNA]</scope>
    <source>
        <strain evidence="2 3">UHCC 0281</strain>
    </source>
</reference>
<dbReference type="Pfam" id="PF13785">
    <property type="entry name" value="DUF4178"/>
    <property type="match status" value="1"/>
</dbReference>
<evidence type="ECO:0000313" key="2">
    <source>
        <dbReference type="EMBL" id="MEA5441658.1"/>
    </source>
</evidence>
<dbReference type="InterPro" id="IPR025235">
    <property type="entry name" value="DUF4178"/>
</dbReference>